<proteinExistence type="predicted"/>
<dbReference type="SUPFAM" id="SSF160387">
    <property type="entry name" value="NosL/MerB-like"/>
    <property type="match status" value="1"/>
</dbReference>
<keyword evidence="2" id="KW-1185">Reference proteome</keyword>
<dbReference type="EMBL" id="AMZN01000049">
    <property type="protein sequence ID" value="ELR70762.1"/>
    <property type="molecule type" value="Genomic_DNA"/>
</dbReference>
<dbReference type="Proteomes" id="UP000011135">
    <property type="component" value="Unassembled WGS sequence"/>
</dbReference>
<keyword evidence="1" id="KW-0449">Lipoprotein</keyword>
<name>L8JTZ8_9BACT</name>
<dbReference type="PANTHER" id="PTHR41247">
    <property type="entry name" value="HTH-TYPE TRANSCRIPTIONAL REPRESSOR YCNK"/>
    <property type="match status" value="1"/>
</dbReference>
<dbReference type="STRING" id="1237149.C900_03370"/>
<dbReference type="PANTHER" id="PTHR41247:SF1">
    <property type="entry name" value="HTH-TYPE TRANSCRIPTIONAL REPRESSOR YCNK"/>
    <property type="match status" value="1"/>
</dbReference>
<dbReference type="eggNOG" id="COG4314">
    <property type="taxonomic scope" value="Bacteria"/>
</dbReference>
<dbReference type="Pfam" id="PF05573">
    <property type="entry name" value="NosL"/>
    <property type="match status" value="1"/>
</dbReference>
<evidence type="ECO:0000313" key="2">
    <source>
        <dbReference type="Proteomes" id="UP000011135"/>
    </source>
</evidence>
<accession>L8JTZ8</accession>
<sequence length="117" mass="13260">MTIVDQRYAAELVTDKGKVYKFDAIECLINYQNEHQKATFAHILVSTYNNKTLTDAAGCSYLRSENLPSPMGMYITAVSDKGTAEELRQDQGGQIYSWEELKKNFNQLPVIKPQALH</sequence>
<organism evidence="1 2">
    <name type="scientific">Fulvivirga imtechensis AK7</name>
    <dbReference type="NCBI Taxonomy" id="1237149"/>
    <lineage>
        <taxon>Bacteria</taxon>
        <taxon>Pseudomonadati</taxon>
        <taxon>Bacteroidota</taxon>
        <taxon>Cytophagia</taxon>
        <taxon>Cytophagales</taxon>
        <taxon>Fulvivirgaceae</taxon>
        <taxon>Fulvivirga</taxon>
    </lineage>
</organism>
<dbReference type="InterPro" id="IPR008719">
    <property type="entry name" value="N2O_reductase_NosL"/>
</dbReference>
<dbReference type="AlphaFoldDB" id="L8JTZ8"/>
<gene>
    <name evidence="1" type="ORF">C900_03370</name>
</gene>
<reference evidence="1 2" key="1">
    <citation type="submission" date="2012-12" db="EMBL/GenBank/DDBJ databases">
        <title>Genome assembly of Fulvivirga imtechensis AK7.</title>
        <authorList>
            <person name="Nupur N."/>
            <person name="Khatri I."/>
            <person name="Kumar R."/>
            <person name="Subramanian S."/>
            <person name="Pinnaka A."/>
        </authorList>
    </citation>
    <scope>NUCLEOTIDE SEQUENCE [LARGE SCALE GENOMIC DNA]</scope>
    <source>
        <strain evidence="1 2">AK7</strain>
    </source>
</reference>
<protein>
    <submittedName>
        <fullName evidence="1">Lipoprotein, putative</fullName>
    </submittedName>
</protein>
<evidence type="ECO:0000313" key="1">
    <source>
        <dbReference type="EMBL" id="ELR70762.1"/>
    </source>
</evidence>
<comment type="caution">
    <text evidence="1">The sequence shown here is derived from an EMBL/GenBank/DDBJ whole genome shotgun (WGS) entry which is preliminary data.</text>
</comment>